<protein>
    <submittedName>
        <fullName evidence="2">CPBP family intramembrane metalloprotease</fullName>
    </submittedName>
</protein>
<gene>
    <name evidence="2" type="ORF">IU449_15530</name>
</gene>
<dbReference type="InterPro" id="IPR003675">
    <property type="entry name" value="Rce1/LyrA-like_dom"/>
</dbReference>
<evidence type="ECO:0000259" key="1">
    <source>
        <dbReference type="Pfam" id="PF02517"/>
    </source>
</evidence>
<keyword evidence="3" id="KW-1185">Reference proteome</keyword>
<reference evidence="2 3" key="1">
    <citation type="submission" date="2020-10" db="EMBL/GenBank/DDBJ databases">
        <title>Identification of Nocardia species via Next-generation sequencing and recognition of intraspecies genetic diversity.</title>
        <authorList>
            <person name="Li P."/>
            <person name="Li P."/>
            <person name="Lu B."/>
        </authorList>
    </citation>
    <scope>NUCLEOTIDE SEQUENCE [LARGE SCALE GENOMIC DNA]</scope>
    <source>
        <strain evidence="2 3">BJ06-0143</strain>
    </source>
</reference>
<feature type="domain" description="CAAX prenyl protease 2/Lysostaphin resistance protein A-like" evidence="1">
    <location>
        <begin position="100"/>
        <end position="193"/>
    </location>
</feature>
<keyword evidence="2" id="KW-0645">Protease</keyword>
<accession>A0ABS0DBU9</accession>
<dbReference type="Pfam" id="PF02517">
    <property type="entry name" value="Rce1-like"/>
    <property type="match status" value="1"/>
</dbReference>
<keyword evidence="2" id="KW-0378">Hydrolase</keyword>
<evidence type="ECO:0000313" key="2">
    <source>
        <dbReference type="EMBL" id="MBF6355941.1"/>
    </source>
</evidence>
<comment type="caution">
    <text evidence="2">The sequence shown here is derived from an EMBL/GenBank/DDBJ whole genome shotgun (WGS) entry which is preliminary data.</text>
</comment>
<proteinExistence type="predicted"/>
<evidence type="ECO:0000313" key="3">
    <source>
        <dbReference type="Proteomes" id="UP000707731"/>
    </source>
</evidence>
<dbReference type="EMBL" id="JADLQN010000002">
    <property type="protein sequence ID" value="MBF6355941.1"/>
    <property type="molecule type" value="Genomic_DNA"/>
</dbReference>
<dbReference type="Proteomes" id="UP000707731">
    <property type="component" value="Unassembled WGS sequence"/>
</dbReference>
<dbReference type="GO" id="GO:0008237">
    <property type="term" value="F:metallopeptidase activity"/>
    <property type="evidence" value="ECO:0007669"/>
    <property type="project" value="UniProtKB-KW"/>
</dbReference>
<organism evidence="2 3">
    <name type="scientific">Nocardia higoensis</name>
    <dbReference type="NCBI Taxonomy" id="228599"/>
    <lineage>
        <taxon>Bacteria</taxon>
        <taxon>Bacillati</taxon>
        <taxon>Actinomycetota</taxon>
        <taxon>Actinomycetes</taxon>
        <taxon>Mycobacteriales</taxon>
        <taxon>Nocardiaceae</taxon>
        <taxon>Nocardia</taxon>
    </lineage>
</organism>
<name>A0ABS0DBU9_9NOCA</name>
<sequence length="208" mass="21762">MRLFPAFAALIAPPLWNNRIAPALGLGRRGRTLAHLGFATGYAATFAGRPNWCSATGLRVGLAVSSVLVTGTAAALALAPVRAVLTETPDRVPDVSPAEWIAVHIPFGTVVAEELVFRATLDPLLTARFGARPALLLGAAAFGLWHIHPARSAGDRVLPTVVATTAAGVVFTLLNRCARSTTAPALLHFTLDAVGAVIVTLARRRHDS</sequence>
<keyword evidence="2" id="KW-0482">Metalloprotease</keyword>